<keyword evidence="1" id="KW-0677">Repeat</keyword>
<feature type="region of interest" description="Disordered" evidence="3">
    <location>
        <begin position="400"/>
        <end position="419"/>
    </location>
</feature>
<dbReference type="GO" id="GO:0034080">
    <property type="term" value="P:CENP-A containing chromatin assembly"/>
    <property type="evidence" value="ECO:0007669"/>
    <property type="project" value="TreeGrafter"/>
</dbReference>
<keyword evidence="2" id="KW-0802">TPR repeat</keyword>
<keyword evidence="6" id="KW-1185">Reference proteome</keyword>
<feature type="region of interest" description="Disordered" evidence="3">
    <location>
        <begin position="348"/>
        <end position="390"/>
    </location>
</feature>
<dbReference type="EMBL" id="OU895877">
    <property type="protein sequence ID" value="CAH1708303.1"/>
    <property type="molecule type" value="Genomic_DNA"/>
</dbReference>
<reference evidence="5" key="1">
    <citation type="submission" date="2022-01" db="EMBL/GenBank/DDBJ databases">
        <authorList>
            <person name="King R."/>
        </authorList>
    </citation>
    <scope>NUCLEOTIDE SEQUENCE</scope>
</reference>
<gene>
    <name evidence="5" type="ORF">CHIRRI_LOCUS649</name>
</gene>
<feature type="domain" description="Tetratricopeptide SHNi-TPR" evidence="4">
    <location>
        <begin position="215"/>
        <end position="241"/>
    </location>
</feature>
<dbReference type="SUPFAM" id="SSF48452">
    <property type="entry name" value="TPR-like"/>
    <property type="match status" value="1"/>
</dbReference>
<organism evidence="5 6">
    <name type="scientific">Chironomus riparius</name>
    <dbReference type="NCBI Taxonomy" id="315576"/>
    <lineage>
        <taxon>Eukaryota</taxon>
        <taxon>Metazoa</taxon>
        <taxon>Ecdysozoa</taxon>
        <taxon>Arthropoda</taxon>
        <taxon>Hexapoda</taxon>
        <taxon>Insecta</taxon>
        <taxon>Pterygota</taxon>
        <taxon>Neoptera</taxon>
        <taxon>Endopterygota</taxon>
        <taxon>Diptera</taxon>
        <taxon>Nematocera</taxon>
        <taxon>Chironomoidea</taxon>
        <taxon>Chironomidae</taxon>
        <taxon>Chironominae</taxon>
        <taxon>Chironomus</taxon>
    </lineage>
</organism>
<dbReference type="GO" id="GO:0042393">
    <property type="term" value="F:histone binding"/>
    <property type="evidence" value="ECO:0007669"/>
    <property type="project" value="TreeGrafter"/>
</dbReference>
<dbReference type="PANTHER" id="PTHR15081">
    <property type="entry name" value="NUCLEAR AUTOANTIGENIC SPERM PROTEIN NASP -RELATED"/>
    <property type="match status" value="1"/>
</dbReference>
<protein>
    <recommendedName>
        <fullName evidence="4">Tetratricopeptide SHNi-TPR domain-containing protein</fullName>
    </recommendedName>
</protein>
<dbReference type="InterPro" id="IPR019544">
    <property type="entry name" value="Tetratricopeptide_SHNi-TPR_dom"/>
</dbReference>
<sequence length="419" mass="47144">MSDKPEEKVELTVEEKTLKAKELYAKGCRNYYVKNYTEAADDLSDACELYGELFGLQGDELGEVYLLYAKALIAVGQEENKLLDIQEEEDDDENDETDEESTEIEEKDPVEKSNDPETKEDSKDNEEKPENSAADSKEPESELKNSETVKSDVLTNGDDKDESENPGTQVETSDPVDATETEEDGGNLEVAWEVLQNAAQIFERQNEKGLSNLLDVYNEMAGISIENGNFAVALEDYARAIATFDRIEESQKNYRIAAEIHYKVGLCQTLEKTYDESIKSFQKAHDLLSDVIEKEKSKEQTDEVAANIRDMEETKQEILNKINETGDIKADEVEKVLKELAKFYSKMNTDNSKQQSSESASDISHLVKRKKPDVTDSNIESSPAKKQIIETEEAITAVPVDDEKKKIEEEEAVQPAIDN</sequence>
<evidence type="ECO:0000259" key="4">
    <source>
        <dbReference type="Pfam" id="PF10516"/>
    </source>
</evidence>
<evidence type="ECO:0000313" key="6">
    <source>
        <dbReference type="Proteomes" id="UP001153620"/>
    </source>
</evidence>
<evidence type="ECO:0000256" key="1">
    <source>
        <dbReference type="ARBA" id="ARBA00022737"/>
    </source>
</evidence>
<dbReference type="AlphaFoldDB" id="A0A9P0IIW0"/>
<dbReference type="GO" id="GO:0005654">
    <property type="term" value="C:nucleoplasm"/>
    <property type="evidence" value="ECO:0007669"/>
    <property type="project" value="TreeGrafter"/>
</dbReference>
<feature type="compositionally biased region" description="Polar residues" evidence="3">
    <location>
        <begin position="348"/>
        <end position="362"/>
    </location>
</feature>
<dbReference type="GO" id="GO:0006335">
    <property type="term" value="P:DNA replication-dependent chromatin assembly"/>
    <property type="evidence" value="ECO:0007669"/>
    <property type="project" value="TreeGrafter"/>
</dbReference>
<evidence type="ECO:0000313" key="5">
    <source>
        <dbReference type="EMBL" id="CAH1708303.1"/>
    </source>
</evidence>
<evidence type="ECO:0000256" key="2">
    <source>
        <dbReference type="ARBA" id="ARBA00022803"/>
    </source>
</evidence>
<dbReference type="InterPro" id="IPR051730">
    <property type="entry name" value="NASP-like"/>
</dbReference>
<feature type="region of interest" description="Disordered" evidence="3">
    <location>
        <begin position="83"/>
        <end position="184"/>
    </location>
</feature>
<feature type="compositionally biased region" description="Basic and acidic residues" evidence="3">
    <location>
        <begin position="107"/>
        <end position="150"/>
    </location>
</feature>
<reference evidence="5" key="2">
    <citation type="submission" date="2022-10" db="EMBL/GenBank/DDBJ databases">
        <authorList>
            <consortium name="ENA_rothamsted_submissions"/>
            <consortium name="culmorum"/>
            <person name="King R."/>
        </authorList>
    </citation>
    <scope>NUCLEOTIDE SEQUENCE</scope>
</reference>
<dbReference type="Pfam" id="PF10516">
    <property type="entry name" value="SHNi-TPR"/>
    <property type="match status" value="1"/>
</dbReference>
<proteinExistence type="predicted"/>
<dbReference type="OrthoDB" id="428111at2759"/>
<dbReference type="Proteomes" id="UP001153620">
    <property type="component" value="Chromosome 1"/>
</dbReference>
<evidence type="ECO:0000256" key="3">
    <source>
        <dbReference type="SAM" id="MobiDB-lite"/>
    </source>
</evidence>
<dbReference type="PANTHER" id="PTHR15081:SF1">
    <property type="entry name" value="NUCLEAR AUTOANTIGENIC SPERM PROTEIN"/>
    <property type="match status" value="1"/>
</dbReference>
<name>A0A9P0IIW0_9DIPT</name>
<feature type="compositionally biased region" description="Acidic residues" evidence="3">
    <location>
        <begin position="85"/>
        <end position="106"/>
    </location>
</feature>
<dbReference type="Gene3D" id="1.25.40.10">
    <property type="entry name" value="Tetratricopeptide repeat domain"/>
    <property type="match status" value="1"/>
</dbReference>
<accession>A0A9P0IIW0</accession>
<dbReference type="InterPro" id="IPR011990">
    <property type="entry name" value="TPR-like_helical_dom_sf"/>
</dbReference>